<evidence type="ECO:0000256" key="2">
    <source>
        <dbReference type="ARBA" id="ARBA00022516"/>
    </source>
</evidence>
<feature type="transmembrane region" description="Helical" evidence="10">
    <location>
        <begin position="6"/>
        <end position="25"/>
    </location>
</feature>
<feature type="transmembrane region" description="Helical" evidence="10">
    <location>
        <begin position="183"/>
        <end position="202"/>
    </location>
</feature>
<gene>
    <name evidence="10 11" type="primary">plsY</name>
    <name evidence="11" type="ORF">IAB04_05005</name>
</gene>
<keyword evidence="8 10" id="KW-0594">Phospholipid biosynthesis</keyword>
<keyword evidence="9 10" id="KW-1208">Phospholipid metabolism</keyword>
<evidence type="ECO:0000256" key="7">
    <source>
        <dbReference type="ARBA" id="ARBA00023136"/>
    </source>
</evidence>
<comment type="pathway">
    <text evidence="10">Lipid metabolism; phospholipid metabolism.</text>
</comment>
<comment type="subcellular location">
    <subcellularLocation>
        <location evidence="10">Cell membrane</location>
        <topology evidence="10">Multi-pass membrane protein</topology>
    </subcellularLocation>
</comment>
<name>A0A9D1LV62_9FIRM</name>
<dbReference type="EMBL" id="DVND01000132">
    <property type="protein sequence ID" value="HIU48700.1"/>
    <property type="molecule type" value="Genomic_DNA"/>
</dbReference>
<dbReference type="InterPro" id="IPR003811">
    <property type="entry name" value="G3P_acylTferase_PlsY"/>
</dbReference>
<comment type="caution">
    <text evidence="11">The sequence shown here is derived from an EMBL/GenBank/DDBJ whole genome shotgun (WGS) entry which is preliminary data.</text>
</comment>
<comment type="function">
    <text evidence="10">Catalyzes the transfer of an acyl group from acyl-phosphate (acyl-PO(4)) to glycerol-3-phosphate (G3P) to form lysophosphatidic acid (LPA). This enzyme utilizes acyl-phosphate as fatty acyl donor, but not acyl-CoA or acyl-ACP.</text>
</comment>
<keyword evidence="6 10" id="KW-0443">Lipid metabolism</keyword>
<organism evidence="11 12">
    <name type="scientific">Candidatus Avimonoglobus intestinipullorum</name>
    <dbReference type="NCBI Taxonomy" id="2840699"/>
    <lineage>
        <taxon>Bacteria</taxon>
        <taxon>Bacillati</taxon>
        <taxon>Bacillota</taxon>
        <taxon>Clostridia</taxon>
        <taxon>Eubacteriales</taxon>
        <taxon>Candidatus Avimonoglobus</taxon>
    </lineage>
</organism>
<evidence type="ECO:0000256" key="5">
    <source>
        <dbReference type="ARBA" id="ARBA00022989"/>
    </source>
</evidence>
<feature type="transmembrane region" description="Helical" evidence="10">
    <location>
        <begin position="104"/>
        <end position="122"/>
    </location>
</feature>
<dbReference type="SMART" id="SM01207">
    <property type="entry name" value="G3P_acyltransf"/>
    <property type="match status" value="1"/>
</dbReference>
<dbReference type="PANTHER" id="PTHR30309:SF0">
    <property type="entry name" value="GLYCEROL-3-PHOSPHATE ACYLTRANSFERASE-RELATED"/>
    <property type="match status" value="1"/>
</dbReference>
<keyword evidence="7 10" id="KW-0472">Membrane</keyword>
<keyword evidence="3 10" id="KW-0808">Transferase</keyword>
<dbReference type="GO" id="GO:0043772">
    <property type="term" value="F:acyl-phosphate glycerol-3-phosphate acyltransferase activity"/>
    <property type="evidence" value="ECO:0007669"/>
    <property type="project" value="UniProtKB-UniRule"/>
</dbReference>
<proteinExistence type="inferred from homology"/>
<evidence type="ECO:0000256" key="10">
    <source>
        <dbReference type="HAMAP-Rule" id="MF_01043"/>
    </source>
</evidence>
<dbReference type="EC" id="2.3.1.275" evidence="10"/>
<dbReference type="GO" id="GO:0008654">
    <property type="term" value="P:phospholipid biosynthetic process"/>
    <property type="evidence" value="ECO:0007669"/>
    <property type="project" value="UniProtKB-UniRule"/>
</dbReference>
<evidence type="ECO:0000256" key="4">
    <source>
        <dbReference type="ARBA" id="ARBA00022692"/>
    </source>
</evidence>
<keyword evidence="4 10" id="KW-0812">Transmembrane</keyword>
<keyword evidence="1 10" id="KW-1003">Cell membrane</keyword>
<comment type="catalytic activity">
    <reaction evidence="10">
        <text>an acyl phosphate + sn-glycerol 3-phosphate = a 1-acyl-sn-glycero-3-phosphate + phosphate</text>
        <dbReference type="Rhea" id="RHEA:34075"/>
        <dbReference type="ChEBI" id="CHEBI:43474"/>
        <dbReference type="ChEBI" id="CHEBI:57597"/>
        <dbReference type="ChEBI" id="CHEBI:57970"/>
        <dbReference type="ChEBI" id="CHEBI:59918"/>
        <dbReference type="EC" id="2.3.1.275"/>
    </reaction>
</comment>
<dbReference type="Proteomes" id="UP000824111">
    <property type="component" value="Unassembled WGS sequence"/>
</dbReference>
<feature type="transmembrane region" description="Helical" evidence="10">
    <location>
        <begin position="142"/>
        <end position="171"/>
    </location>
</feature>
<comment type="subunit">
    <text evidence="10">Probably interacts with PlsX.</text>
</comment>
<evidence type="ECO:0000313" key="12">
    <source>
        <dbReference type="Proteomes" id="UP000824111"/>
    </source>
</evidence>
<evidence type="ECO:0000256" key="1">
    <source>
        <dbReference type="ARBA" id="ARBA00022475"/>
    </source>
</evidence>
<evidence type="ECO:0000256" key="3">
    <source>
        <dbReference type="ARBA" id="ARBA00022679"/>
    </source>
</evidence>
<reference evidence="11" key="2">
    <citation type="journal article" date="2021" name="PeerJ">
        <title>Extensive microbial diversity within the chicken gut microbiome revealed by metagenomics and culture.</title>
        <authorList>
            <person name="Gilroy R."/>
            <person name="Ravi A."/>
            <person name="Getino M."/>
            <person name="Pursley I."/>
            <person name="Horton D.L."/>
            <person name="Alikhan N.F."/>
            <person name="Baker D."/>
            <person name="Gharbi K."/>
            <person name="Hall N."/>
            <person name="Watson M."/>
            <person name="Adriaenssens E.M."/>
            <person name="Foster-Nyarko E."/>
            <person name="Jarju S."/>
            <person name="Secka A."/>
            <person name="Antonio M."/>
            <person name="Oren A."/>
            <person name="Chaudhuri R.R."/>
            <person name="La Ragione R."/>
            <person name="Hildebrand F."/>
            <person name="Pallen M.J."/>
        </authorList>
    </citation>
    <scope>NUCLEOTIDE SEQUENCE</scope>
    <source>
        <strain evidence="11">ChiSjej4B22-9803</strain>
    </source>
</reference>
<keyword evidence="11" id="KW-0012">Acyltransferase</keyword>
<dbReference type="GO" id="GO:0005886">
    <property type="term" value="C:plasma membrane"/>
    <property type="evidence" value="ECO:0007669"/>
    <property type="project" value="UniProtKB-SubCell"/>
</dbReference>
<evidence type="ECO:0000256" key="6">
    <source>
        <dbReference type="ARBA" id="ARBA00023098"/>
    </source>
</evidence>
<evidence type="ECO:0000256" key="8">
    <source>
        <dbReference type="ARBA" id="ARBA00023209"/>
    </source>
</evidence>
<dbReference type="AlphaFoldDB" id="A0A9D1LV62"/>
<dbReference type="Pfam" id="PF02660">
    <property type="entry name" value="G3P_acyltransf"/>
    <property type="match status" value="1"/>
</dbReference>
<sequence>MLYVLMLLVAVIAYLLGSISSSILISKKIAGVDIRTEGSGNAGTTNMLRMHGKKAAALTLLFDVLKGVVAVLIAMLVDWCALRFVDGSSLTYFENAYLLGNLKYIAGFFAVLGHDFPIFFGFRGGKGIATSLGVMLMFDWRIGLIVLVVSVLIMLISRYVSLGSVIGAIVYPCAVLAFMAGRGFFNATYVAAAVLLGVIAIIKHYKNIKRLLNGTENKLFAKKNEPVEVTAEIKDAK</sequence>
<feature type="transmembrane region" description="Helical" evidence="10">
    <location>
        <begin position="57"/>
        <end position="84"/>
    </location>
</feature>
<evidence type="ECO:0000256" key="9">
    <source>
        <dbReference type="ARBA" id="ARBA00023264"/>
    </source>
</evidence>
<protein>
    <recommendedName>
        <fullName evidence="10">Glycerol-3-phosphate acyltransferase</fullName>
    </recommendedName>
    <alternativeName>
        <fullName evidence="10">Acyl-PO4 G3P acyltransferase</fullName>
    </alternativeName>
    <alternativeName>
        <fullName evidence="10">Acyl-phosphate--glycerol-3-phosphate acyltransferase</fullName>
    </alternativeName>
    <alternativeName>
        <fullName evidence="10">G3P acyltransferase</fullName>
        <shortName evidence="10">GPAT</shortName>
        <ecNumber evidence="10">2.3.1.275</ecNumber>
    </alternativeName>
    <alternativeName>
        <fullName evidence="10">Lysophosphatidic acid synthase</fullName>
        <shortName evidence="10">LPA synthase</shortName>
    </alternativeName>
</protein>
<keyword evidence="5 10" id="KW-1133">Transmembrane helix</keyword>
<comment type="similarity">
    <text evidence="10">Belongs to the PlsY family.</text>
</comment>
<accession>A0A9D1LV62</accession>
<dbReference type="HAMAP" id="MF_01043">
    <property type="entry name" value="PlsY"/>
    <property type="match status" value="1"/>
</dbReference>
<keyword evidence="2 10" id="KW-0444">Lipid biosynthesis</keyword>
<evidence type="ECO:0000313" key="11">
    <source>
        <dbReference type="EMBL" id="HIU48700.1"/>
    </source>
</evidence>
<dbReference type="NCBIfam" id="TIGR00023">
    <property type="entry name" value="glycerol-3-phosphate 1-O-acyltransferase PlsY"/>
    <property type="match status" value="1"/>
</dbReference>
<dbReference type="PANTHER" id="PTHR30309">
    <property type="entry name" value="INNER MEMBRANE PROTEIN YGIH"/>
    <property type="match status" value="1"/>
</dbReference>
<reference evidence="11" key="1">
    <citation type="submission" date="2020-10" db="EMBL/GenBank/DDBJ databases">
        <authorList>
            <person name="Gilroy R."/>
        </authorList>
    </citation>
    <scope>NUCLEOTIDE SEQUENCE</scope>
    <source>
        <strain evidence="11">ChiSjej4B22-9803</strain>
    </source>
</reference>